<gene>
    <name evidence="4" type="ordered locus">DaAHT2_0202</name>
</gene>
<dbReference type="eggNOG" id="COG1014">
    <property type="taxonomic scope" value="Bacteria"/>
</dbReference>
<dbReference type="PANTHER" id="PTHR32154">
    <property type="entry name" value="PYRUVATE-FLAVODOXIN OXIDOREDUCTASE-RELATED"/>
    <property type="match status" value="1"/>
</dbReference>
<keyword evidence="1" id="KW-0560">Oxidoreductase</keyword>
<dbReference type="GO" id="GO:0016903">
    <property type="term" value="F:oxidoreductase activity, acting on the aldehyde or oxo group of donors"/>
    <property type="evidence" value="ECO:0007669"/>
    <property type="project" value="InterPro"/>
</dbReference>
<evidence type="ECO:0000259" key="2">
    <source>
        <dbReference type="Pfam" id="PF01558"/>
    </source>
</evidence>
<evidence type="ECO:0000259" key="3">
    <source>
        <dbReference type="Pfam" id="PF01855"/>
    </source>
</evidence>
<dbReference type="Pfam" id="PF01855">
    <property type="entry name" value="POR_N"/>
    <property type="match status" value="1"/>
</dbReference>
<organism evidence="4 5">
    <name type="scientific">Desulfurivibrio alkaliphilus (strain DSM 19089 / UNIQEM U267 / AHT2)</name>
    <dbReference type="NCBI Taxonomy" id="589865"/>
    <lineage>
        <taxon>Bacteria</taxon>
        <taxon>Pseudomonadati</taxon>
        <taxon>Thermodesulfobacteriota</taxon>
        <taxon>Desulfobulbia</taxon>
        <taxon>Desulfobulbales</taxon>
        <taxon>Desulfobulbaceae</taxon>
        <taxon>Desulfurivibrio</taxon>
    </lineage>
</organism>
<dbReference type="FunFam" id="3.40.50.970:FF:000022">
    <property type="entry name" value="2-oxoglutarate ferredoxin oxidoreductase alpha subunit"/>
    <property type="match status" value="1"/>
</dbReference>
<dbReference type="SUPFAM" id="SSF53323">
    <property type="entry name" value="Pyruvate-ferredoxin oxidoreductase, PFOR, domain III"/>
    <property type="match status" value="1"/>
</dbReference>
<evidence type="ECO:0000313" key="4">
    <source>
        <dbReference type="EMBL" id="ADH84913.1"/>
    </source>
</evidence>
<keyword evidence="4" id="KW-0670">Pyruvate</keyword>
<accession>D6Z631</accession>
<dbReference type="Proteomes" id="UP000001508">
    <property type="component" value="Chromosome"/>
</dbReference>
<dbReference type="AlphaFoldDB" id="D6Z631"/>
<dbReference type="eggNOG" id="COG0674">
    <property type="taxonomic scope" value="Bacteria"/>
</dbReference>
<dbReference type="InParanoid" id="D6Z631"/>
<dbReference type="SUPFAM" id="SSF52922">
    <property type="entry name" value="TK C-terminal domain-like"/>
    <property type="match status" value="1"/>
</dbReference>
<dbReference type="RefSeq" id="WP_013162444.1">
    <property type="nucleotide sequence ID" value="NC_014216.1"/>
</dbReference>
<dbReference type="Gene3D" id="3.40.50.970">
    <property type="match status" value="1"/>
</dbReference>
<dbReference type="STRING" id="589865.DaAHT2_0202"/>
<protein>
    <submittedName>
        <fullName evidence="4">Pyruvate flavodoxin/ferredoxin oxidoreductase domain protein</fullName>
    </submittedName>
</protein>
<dbReference type="HOGENOM" id="CLU_017038_1_0_7"/>
<feature type="domain" description="Pyruvate/ketoisovalerate oxidoreductase catalytic" evidence="2">
    <location>
        <begin position="13"/>
        <end position="164"/>
    </location>
</feature>
<dbReference type="OrthoDB" id="9794954at2"/>
<dbReference type="CDD" id="cd07034">
    <property type="entry name" value="TPP_PYR_PFOR_IOR-alpha_like"/>
    <property type="match status" value="1"/>
</dbReference>
<dbReference type="PANTHER" id="PTHR32154:SF20">
    <property type="entry name" value="2-OXOGLUTARATE OXIDOREDUCTASE SUBUNIT KORA"/>
    <property type="match status" value="1"/>
</dbReference>
<dbReference type="EMBL" id="CP001940">
    <property type="protein sequence ID" value="ADH84913.1"/>
    <property type="molecule type" value="Genomic_DNA"/>
</dbReference>
<dbReference type="InterPro" id="IPR002869">
    <property type="entry name" value="Pyrv_flavodox_OxRed_cen"/>
</dbReference>
<dbReference type="KEGG" id="dak:DaAHT2_0202"/>
<feature type="domain" description="Pyruvate flavodoxin/ferredoxin oxidoreductase pyrimidine binding" evidence="3">
    <location>
        <begin position="201"/>
        <end position="428"/>
    </location>
</feature>
<dbReference type="InterPro" id="IPR022367">
    <property type="entry name" value="2-oxoacid/accept_OxRdtase_asu"/>
</dbReference>
<sequence length="565" mass="60352">MSQDIQILIGGEAGQGLVTIGQLLAKALVRSGREIFTSQSYHSRIRGGHNTFALRVGPAPLAASRDNIDILVALNAETVELHQAQLTQRALIIADANTAPNTAGAIPVPFAQLGPEKLWNTAALALLGQILGLPTEPLQQAVDEMFGHKQAEVLAENRKVMKKSREWAGQHVPEHPFTLADRSTGAAKRLLLTGNQAIALGALAGGLKFCAFYPMTPATSIVIELISHADTMGCIVEQAEDEIAAINMAIGASYAGAPAMVATSGGGFALMVEGVSLAAMTETPVLVVVGQRPGPATGMPTCTEQADLEFVLHAGHGEFPRAILAPGSIEECWSLTARALGLTEHTQSPVFLLTDQFLADSSRPVTPFDGDTVTPVRAGSDPQKVVPPYRRYYLTPDGLSPRLLPGLSEHLVVADSDEHNEEGHLSEDYGLRKAMVEKRLGKLELLKRQALAPTLNGARGAELLLVCWGSSLGPVRETAEILRGQGQEVATLHFSQVWPLVPEQFLDILQAAGQVVCIEGNATGQFARLIRRETGFAIDRRINRYDGLPFTAGYLLEHLEKSAAA</sequence>
<dbReference type="Gene3D" id="3.40.50.920">
    <property type="match status" value="1"/>
</dbReference>
<evidence type="ECO:0000256" key="1">
    <source>
        <dbReference type="ARBA" id="ARBA00023002"/>
    </source>
</evidence>
<dbReference type="NCBIfam" id="TIGR03710">
    <property type="entry name" value="OAFO_sf"/>
    <property type="match status" value="1"/>
</dbReference>
<keyword evidence="5" id="KW-1185">Reference proteome</keyword>
<dbReference type="InterPro" id="IPR050722">
    <property type="entry name" value="Pyruvate:ferred/Flavod_OxRd"/>
</dbReference>
<evidence type="ECO:0000313" key="5">
    <source>
        <dbReference type="Proteomes" id="UP000001508"/>
    </source>
</evidence>
<reference evidence="5" key="1">
    <citation type="submission" date="2010-02" db="EMBL/GenBank/DDBJ databases">
        <title>Complete sequence of Desulfurivibrio alkaliphilus AHT2.</title>
        <authorList>
            <consortium name="US DOE Joint Genome Institute"/>
            <person name="Pitluck S."/>
            <person name="Chertkov O."/>
            <person name="Detter J.C."/>
            <person name="Han C."/>
            <person name="Tapia R."/>
            <person name="Larimer F."/>
            <person name="Land M."/>
            <person name="Hauser L."/>
            <person name="Kyrpides N."/>
            <person name="Mikhailova N."/>
            <person name="Sorokin D.Y."/>
            <person name="Muyzer G."/>
            <person name="Woyke T."/>
        </authorList>
    </citation>
    <scope>NUCLEOTIDE SEQUENCE [LARGE SCALE GENOMIC DNA]</scope>
    <source>
        <strain evidence="5">DSM 19089 / UNIQEM U267 / AHT2</strain>
    </source>
</reference>
<dbReference type="Pfam" id="PF01558">
    <property type="entry name" value="POR"/>
    <property type="match status" value="1"/>
</dbReference>
<proteinExistence type="predicted"/>
<dbReference type="Gene3D" id="3.40.920.10">
    <property type="entry name" value="Pyruvate-ferredoxin oxidoreductase, PFOR, domain III"/>
    <property type="match status" value="1"/>
</dbReference>
<dbReference type="GO" id="GO:0006979">
    <property type="term" value="P:response to oxidative stress"/>
    <property type="evidence" value="ECO:0007669"/>
    <property type="project" value="TreeGrafter"/>
</dbReference>
<dbReference type="InterPro" id="IPR002880">
    <property type="entry name" value="Pyrv_Fd/Flavodoxin_OxRdtase_N"/>
</dbReference>
<dbReference type="InterPro" id="IPR009014">
    <property type="entry name" value="Transketo_C/PFOR_II"/>
</dbReference>
<dbReference type="SUPFAM" id="SSF52518">
    <property type="entry name" value="Thiamin diphosphate-binding fold (THDP-binding)"/>
    <property type="match status" value="1"/>
</dbReference>
<dbReference type="InterPro" id="IPR019752">
    <property type="entry name" value="Pyrv/ketoisovalerate_OxRed_cat"/>
</dbReference>
<name>D6Z631_DESAT</name>
<dbReference type="InterPro" id="IPR029061">
    <property type="entry name" value="THDP-binding"/>
</dbReference>